<evidence type="ECO:0000256" key="2">
    <source>
        <dbReference type="ARBA" id="ARBA00022475"/>
    </source>
</evidence>
<dbReference type="GO" id="GO:0005886">
    <property type="term" value="C:plasma membrane"/>
    <property type="evidence" value="ECO:0007669"/>
    <property type="project" value="UniProtKB-SubCell"/>
</dbReference>
<keyword evidence="3 6" id="KW-0812">Transmembrane</keyword>
<feature type="transmembrane region" description="Helical" evidence="6">
    <location>
        <begin position="347"/>
        <end position="371"/>
    </location>
</feature>
<keyword evidence="10" id="KW-1185">Reference proteome</keyword>
<evidence type="ECO:0000256" key="5">
    <source>
        <dbReference type="ARBA" id="ARBA00023136"/>
    </source>
</evidence>
<protein>
    <submittedName>
        <fullName evidence="9">ABC-type transport system, permease component</fullName>
    </submittedName>
</protein>
<dbReference type="Pfam" id="PF02687">
    <property type="entry name" value="FtsX"/>
    <property type="match status" value="1"/>
</dbReference>
<evidence type="ECO:0000259" key="8">
    <source>
        <dbReference type="Pfam" id="PF12704"/>
    </source>
</evidence>
<organism evidence="9 10">
    <name type="scientific">Nitrospira lenta</name>
    <dbReference type="NCBI Taxonomy" id="1436998"/>
    <lineage>
        <taxon>Bacteria</taxon>
        <taxon>Pseudomonadati</taxon>
        <taxon>Nitrospirota</taxon>
        <taxon>Nitrospiria</taxon>
        <taxon>Nitrospirales</taxon>
        <taxon>Nitrospiraceae</taxon>
        <taxon>Nitrospira</taxon>
    </lineage>
</organism>
<dbReference type="InParanoid" id="A0A330L1S7"/>
<dbReference type="PANTHER" id="PTHR30572:SF15">
    <property type="entry name" value="ABC TRANSPORTER PERMEASE"/>
    <property type="match status" value="1"/>
</dbReference>
<sequence length="390" mass="42108">MLLWGAYSLRNLWSRRVTTAFTVAGMGLVVFVLLAVLMLAHGLERTLGKTGDPANAIVLRKGALSEIDSNISRDHAKVIALQAGVEQTPEGRPMAVSEIGLQLTLRKAKERSLASLSLRGTSHDAFTVRPKVRLAQGRLWEPGTTEIMVGTQVARQFPEAGLRRVLHFGNREWTVVGVFDADGSGFDSEVWGDAEQFMTTFHRTGFSSMTVRLVRPDILSQVKEPLERDPRFNLSVKREPDYYEGKAESLAKMIRVTGLFLTAVFSLGAILGATMTMSAAVAQRTTEVGTLRTLGFTRLAILQTFLFESMALGAGAGVLGIAGAFFLQSVTISTVNWDTGSEIAFGFQLSAGMIGLALVFAVLMSMAGGVIPAARAARLEIVQALGERTV</sequence>
<feature type="domain" description="MacB-like periplasmic core" evidence="8">
    <location>
        <begin position="19"/>
        <end position="227"/>
    </location>
</feature>
<feature type="transmembrane region" description="Helical" evidence="6">
    <location>
        <begin position="259"/>
        <end position="281"/>
    </location>
</feature>
<accession>A0A330L1S7</accession>
<feature type="domain" description="ABC3 transporter permease C-terminal" evidence="7">
    <location>
        <begin position="260"/>
        <end position="380"/>
    </location>
</feature>
<dbReference type="Proteomes" id="UP000248168">
    <property type="component" value="Unassembled WGS sequence"/>
</dbReference>
<keyword evidence="5 6" id="KW-0472">Membrane</keyword>
<reference evidence="10" key="1">
    <citation type="submission" date="2018-04" db="EMBL/GenBank/DDBJ databases">
        <authorList>
            <person name="Lucker S."/>
            <person name="Sakoula D."/>
        </authorList>
    </citation>
    <scope>NUCLEOTIDE SEQUENCE [LARGE SCALE GENOMIC DNA]</scope>
</reference>
<dbReference type="PANTHER" id="PTHR30572">
    <property type="entry name" value="MEMBRANE COMPONENT OF TRANSPORTER-RELATED"/>
    <property type="match status" value="1"/>
</dbReference>
<proteinExistence type="predicted"/>
<comment type="subcellular location">
    <subcellularLocation>
        <location evidence="1">Cell membrane</location>
        <topology evidence="1">Multi-pass membrane protein</topology>
    </subcellularLocation>
</comment>
<evidence type="ECO:0000313" key="9">
    <source>
        <dbReference type="EMBL" id="SPP63718.1"/>
    </source>
</evidence>
<dbReference type="EMBL" id="OUNR01000001">
    <property type="protein sequence ID" value="SPP63718.1"/>
    <property type="molecule type" value="Genomic_DNA"/>
</dbReference>
<feature type="transmembrane region" description="Helical" evidence="6">
    <location>
        <begin position="20"/>
        <end position="40"/>
    </location>
</feature>
<dbReference type="Pfam" id="PF12704">
    <property type="entry name" value="MacB_PCD"/>
    <property type="match status" value="1"/>
</dbReference>
<evidence type="ECO:0000256" key="3">
    <source>
        <dbReference type="ARBA" id="ARBA00022692"/>
    </source>
</evidence>
<dbReference type="InterPro" id="IPR050250">
    <property type="entry name" value="Macrolide_Exporter_MacB"/>
</dbReference>
<dbReference type="InterPro" id="IPR003838">
    <property type="entry name" value="ABC3_permease_C"/>
</dbReference>
<evidence type="ECO:0000259" key="7">
    <source>
        <dbReference type="Pfam" id="PF02687"/>
    </source>
</evidence>
<dbReference type="InterPro" id="IPR025857">
    <property type="entry name" value="MacB_PCD"/>
</dbReference>
<name>A0A330L1S7_9BACT</name>
<keyword evidence="2" id="KW-1003">Cell membrane</keyword>
<evidence type="ECO:0000256" key="6">
    <source>
        <dbReference type="SAM" id="Phobius"/>
    </source>
</evidence>
<evidence type="ECO:0000256" key="4">
    <source>
        <dbReference type="ARBA" id="ARBA00022989"/>
    </source>
</evidence>
<dbReference type="AlphaFoldDB" id="A0A330L1S7"/>
<keyword evidence="4 6" id="KW-1133">Transmembrane helix</keyword>
<gene>
    <name evidence="9" type="ORF">NITLEN_10804</name>
</gene>
<dbReference type="RefSeq" id="WP_245924373.1">
    <property type="nucleotide sequence ID" value="NZ_OUNR01000001.1"/>
</dbReference>
<feature type="transmembrane region" description="Helical" evidence="6">
    <location>
        <begin position="301"/>
        <end position="327"/>
    </location>
</feature>
<dbReference type="GO" id="GO:0022857">
    <property type="term" value="F:transmembrane transporter activity"/>
    <property type="evidence" value="ECO:0007669"/>
    <property type="project" value="TreeGrafter"/>
</dbReference>
<evidence type="ECO:0000256" key="1">
    <source>
        <dbReference type="ARBA" id="ARBA00004651"/>
    </source>
</evidence>
<evidence type="ECO:0000313" key="10">
    <source>
        <dbReference type="Proteomes" id="UP000248168"/>
    </source>
</evidence>